<gene>
    <name evidence="2" type="ORF">GCM10009821_17280</name>
</gene>
<accession>A0ABN2VZH1</accession>
<feature type="transmembrane region" description="Helical" evidence="1">
    <location>
        <begin position="12"/>
        <end position="30"/>
    </location>
</feature>
<keyword evidence="3" id="KW-1185">Reference proteome</keyword>
<evidence type="ECO:0000256" key="1">
    <source>
        <dbReference type="SAM" id="Phobius"/>
    </source>
</evidence>
<keyword evidence="1" id="KW-0812">Transmembrane</keyword>
<evidence type="ECO:0008006" key="4">
    <source>
        <dbReference type="Google" id="ProtNLM"/>
    </source>
</evidence>
<keyword evidence="1" id="KW-0472">Membrane</keyword>
<dbReference type="Pfam" id="PF11222">
    <property type="entry name" value="DUF3017"/>
    <property type="match status" value="1"/>
</dbReference>
<protein>
    <recommendedName>
        <fullName evidence="4">DUF3017 domain-containing protein</fullName>
    </recommendedName>
</protein>
<evidence type="ECO:0000313" key="2">
    <source>
        <dbReference type="EMBL" id="GAA2078065.1"/>
    </source>
</evidence>
<dbReference type="InterPro" id="IPR021385">
    <property type="entry name" value="DUF3017"/>
</dbReference>
<feature type="transmembrane region" description="Helical" evidence="1">
    <location>
        <begin position="66"/>
        <end position="88"/>
    </location>
</feature>
<sequence length="93" mass="9578">MSPLVPRSRGSQIYLAILVGVVVGLGFVAVGSWRAGILMVGVSFVVAALARVLVPQAHVGMLRVRGKVFDVAWTATLGGALVVLSFVVPPGPV</sequence>
<reference evidence="2 3" key="1">
    <citation type="journal article" date="2019" name="Int. J. Syst. Evol. Microbiol.">
        <title>The Global Catalogue of Microorganisms (GCM) 10K type strain sequencing project: providing services to taxonomists for standard genome sequencing and annotation.</title>
        <authorList>
            <consortium name="The Broad Institute Genomics Platform"/>
            <consortium name="The Broad Institute Genome Sequencing Center for Infectious Disease"/>
            <person name="Wu L."/>
            <person name="Ma J."/>
        </authorList>
    </citation>
    <scope>NUCLEOTIDE SEQUENCE [LARGE SCALE GENOMIC DNA]</scope>
    <source>
        <strain evidence="2 3">JCM 15749</strain>
    </source>
</reference>
<dbReference type="EMBL" id="BAAAPY010000005">
    <property type="protein sequence ID" value="GAA2078065.1"/>
    <property type="molecule type" value="Genomic_DNA"/>
</dbReference>
<proteinExistence type="predicted"/>
<evidence type="ECO:0000313" key="3">
    <source>
        <dbReference type="Proteomes" id="UP001501480"/>
    </source>
</evidence>
<organism evidence="2 3">
    <name type="scientific">Aeromicrobium halocynthiae</name>
    <dbReference type="NCBI Taxonomy" id="560557"/>
    <lineage>
        <taxon>Bacteria</taxon>
        <taxon>Bacillati</taxon>
        <taxon>Actinomycetota</taxon>
        <taxon>Actinomycetes</taxon>
        <taxon>Propionibacteriales</taxon>
        <taxon>Nocardioidaceae</taxon>
        <taxon>Aeromicrobium</taxon>
    </lineage>
</organism>
<feature type="transmembrane region" description="Helical" evidence="1">
    <location>
        <begin position="36"/>
        <end position="54"/>
    </location>
</feature>
<comment type="caution">
    <text evidence="2">The sequence shown here is derived from an EMBL/GenBank/DDBJ whole genome shotgun (WGS) entry which is preliminary data.</text>
</comment>
<name>A0ABN2VZH1_9ACTN</name>
<keyword evidence="1" id="KW-1133">Transmembrane helix</keyword>
<dbReference type="RefSeq" id="WP_344327027.1">
    <property type="nucleotide sequence ID" value="NZ_BAAAPY010000005.1"/>
</dbReference>
<dbReference type="Proteomes" id="UP001501480">
    <property type="component" value="Unassembled WGS sequence"/>
</dbReference>